<accession>A0AAD6VN53</accession>
<name>A0AAD6VN53_9AGAR</name>
<keyword evidence="4 9" id="KW-0812">Transmembrane</keyword>
<evidence type="ECO:0000256" key="9">
    <source>
        <dbReference type="SAM" id="Phobius"/>
    </source>
</evidence>
<proteinExistence type="inferred from homology"/>
<evidence type="ECO:0000256" key="6">
    <source>
        <dbReference type="ARBA" id="ARBA00023136"/>
    </source>
</evidence>
<gene>
    <name evidence="11" type="ORF">GGX14DRAFT_611053</name>
</gene>
<dbReference type="Proteomes" id="UP001219525">
    <property type="component" value="Unassembled WGS sequence"/>
</dbReference>
<evidence type="ECO:0000256" key="1">
    <source>
        <dbReference type="ARBA" id="ARBA00004141"/>
    </source>
</evidence>
<dbReference type="Pfam" id="PF00083">
    <property type="entry name" value="Sugar_tr"/>
    <property type="match status" value="1"/>
</dbReference>
<feature type="transmembrane region" description="Helical" evidence="9">
    <location>
        <begin position="161"/>
        <end position="183"/>
    </location>
</feature>
<evidence type="ECO:0000256" key="5">
    <source>
        <dbReference type="ARBA" id="ARBA00022989"/>
    </source>
</evidence>
<evidence type="ECO:0000259" key="10">
    <source>
        <dbReference type="PROSITE" id="PS50850"/>
    </source>
</evidence>
<evidence type="ECO:0000256" key="8">
    <source>
        <dbReference type="RuleBase" id="RU003346"/>
    </source>
</evidence>
<dbReference type="InterPro" id="IPR005829">
    <property type="entry name" value="Sugar_transporter_CS"/>
</dbReference>
<feature type="transmembrane region" description="Helical" evidence="9">
    <location>
        <begin position="381"/>
        <end position="401"/>
    </location>
</feature>
<evidence type="ECO:0000256" key="2">
    <source>
        <dbReference type="ARBA" id="ARBA00010992"/>
    </source>
</evidence>
<dbReference type="EMBL" id="JARJCW010000019">
    <property type="protein sequence ID" value="KAJ7214518.1"/>
    <property type="molecule type" value="Genomic_DNA"/>
</dbReference>
<feature type="transmembrane region" description="Helical" evidence="9">
    <location>
        <begin position="354"/>
        <end position="374"/>
    </location>
</feature>
<feature type="transmembrane region" description="Helical" evidence="9">
    <location>
        <begin position="446"/>
        <end position="469"/>
    </location>
</feature>
<feature type="transmembrane region" description="Helical" evidence="9">
    <location>
        <begin position="318"/>
        <end position="342"/>
    </location>
</feature>
<dbReference type="InterPro" id="IPR003663">
    <property type="entry name" value="Sugar/inositol_transpt"/>
</dbReference>
<comment type="catalytic activity">
    <reaction evidence="7">
        <text>myo-inositol(out) + H(+)(out) = myo-inositol(in) + H(+)(in)</text>
        <dbReference type="Rhea" id="RHEA:60364"/>
        <dbReference type="ChEBI" id="CHEBI:15378"/>
        <dbReference type="ChEBI" id="CHEBI:17268"/>
    </reaction>
</comment>
<feature type="transmembrane region" description="Helical" evidence="9">
    <location>
        <begin position="195"/>
        <end position="214"/>
    </location>
</feature>
<keyword evidence="3 8" id="KW-0813">Transport</keyword>
<organism evidence="11 12">
    <name type="scientific">Mycena pura</name>
    <dbReference type="NCBI Taxonomy" id="153505"/>
    <lineage>
        <taxon>Eukaryota</taxon>
        <taxon>Fungi</taxon>
        <taxon>Dikarya</taxon>
        <taxon>Basidiomycota</taxon>
        <taxon>Agaricomycotina</taxon>
        <taxon>Agaricomycetes</taxon>
        <taxon>Agaricomycetidae</taxon>
        <taxon>Agaricales</taxon>
        <taxon>Marasmiineae</taxon>
        <taxon>Mycenaceae</taxon>
        <taxon>Mycena</taxon>
    </lineage>
</organism>
<evidence type="ECO:0000256" key="4">
    <source>
        <dbReference type="ARBA" id="ARBA00022692"/>
    </source>
</evidence>
<dbReference type="AlphaFoldDB" id="A0AAD6VN53"/>
<dbReference type="InterPro" id="IPR050360">
    <property type="entry name" value="MFS_Sugar_Transporters"/>
</dbReference>
<comment type="similarity">
    <text evidence="2 8">Belongs to the major facilitator superfamily. Sugar transporter (TC 2.A.1.1) family.</text>
</comment>
<keyword evidence="5 9" id="KW-1133">Transmembrane helix</keyword>
<dbReference type="FunFam" id="1.20.1250.20:FF:000078">
    <property type="entry name" value="MFS maltose transporter, putative"/>
    <property type="match status" value="1"/>
</dbReference>
<protein>
    <submittedName>
        <fullName evidence="11">Maltose permease</fullName>
    </submittedName>
</protein>
<feature type="transmembrane region" description="Helical" evidence="9">
    <location>
        <begin position="137"/>
        <end position="155"/>
    </location>
</feature>
<keyword evidence="12" id="KW-1185">Reference proteome</keyword>
<dbReference type="InterPro" id="IPR005828">
    <property type="entry name" value="MFS_sugar_transport-like"/>
</dbReference>
<dbReference type="GO" id="GO:0005351">
    <property type="term" value="F:carbohydrate:proton symporter activity"/>
    <property type="evidence" value="ECO:0007669"/>
    <property type="project" value="TreeGrafter"/>
</dbReference>
<comment type="subcellular location">
    <subcellularLocation>
        <location evidence="1">Membrane</location>
        <topology evidence="1">Multi-pass membrane protein</topology>
    </subcellularLocation>
</comment>
<feature type="transmembrane region" description="Helical" evidence="9">
    <location>
        <begin position="56"/>
        <end position="81"/>
    </location>
</feature>
<dbReference type="PROSITE" id="PS50850">
    <property type="entry name" value="MFS"/>
    <property type="match status" value="1"/>
</dbReference>
<dbReference type="PANTHER" id="PTHR48022:SF53">
    <property type="entry name" value="ALPHA-GLUCOSIDE TRANSPORTER, PUTATIVE (AFU_ORTHOLOGUE AFUA_3G01700)-RELATED"/>
    <property type="match status" value="1"/>
</dbReference>
<dbReference type="NCBIfam" id="TIGR00879">
    <property type="entry name" value="SP"/>
    <property type="match status" value="1"/>
</dbReference>
<feature type="domain" description="Major facilitator superfamily (MFS) profile" evidence="10">
    <location>
        <begin position="59"/>
        <end position="503"/>
    </location>
</feature>
<evidence type="ECO:0000256" key="7">
    <source>
        <dbReference type="ARBA" id="ARBA00049119"/>
    </source>
</evidence>
<reference evidence="11" key="1">
    <citation type="submission" date="2023-03" db="EMBL/GenBank/DDBJ databases">
        <title>Massive genome expansion in bonnet fungi (Mycena s.s.) driven by repeated elements and novel gene families across ecological guilds.</title>
        <authorList>
            <consortium name="Lawrence Berkeley National Laboratory"/>
            <person name="Harder C.B."/>
            <person name="Miyauchi S."/>
            <person name="Viragh M."/>
            <person name="Kuo A."/>
            <person name="Thoen E."/>
            <person name="Andreopoulos B."/>
            <person name="Lu D."/>
            <person name="Skrede I."/>
            <person name="Drula E."/>
            <person name="Henrissat B."/>
            <person name="Morin E."/>
            <person name="Kohler A."/>
            <person name="Barry K."/>
            <person name="LaButti K."/>
            <person name="Morin E."/>
            <person name="Salamov A."/>
            <person name="Lipzen A."/>
            <person name="Mereny Z."/>
            <person name="Hegedus B."/>
            <person name="Baldrian P."/>
            <person name="Stursova M."/>
            <person name="Weitz H."/>
            <person name="Taylor A."/>
            <person name="Grigoriev I.V."/>
            <person name="Nagy L.G."/>
            <person name="Martin F."/>
            <person name="Kauserud H."/>
        </authorList>
    </citation>
    <scope>NUCLEOTIDE SEQUENCE</scope>
    <source>
        <strain evidence="11">9144</strain>
    </source>
</reference>
<evidence type="ECO:0000313" key="11">
    <source>
        <dbReference type="EMBL" id="KAJ7214518.1"/>
    </source>
</evidence>
<dbReference type="PROSITE" id="PS00217">
    <property type="entry name" value="SUGAR_TRANSPORT_2"/>
    <property type="match status" value="1"/>
</dbReference>
<dbReference type="PANTHER" id="PTHR48022">
    <property type="entry name" value="PLASTIDIC GLUCOSE TRANSPORTER 4"/>
    <property type="match status" value="1"/>
</dbReference>
<evidence type="ECO:0000256" key="3">
    <source>
        <dbReference type="ARBA" id="ARBA00022448"/>
    </source>
</evidence>
<feature type="transmembrane region" description="Helical" evidence="9">
    <location>
        <begin position="481"/>
        <end position="497"/>
    </location>
</feature>
<dbReference type="InterPro" id="IPR036259">
    <property type="entry name" value="MFS_trans_sf"/>
</dbReference>
<comment type="caution">
    <text evidence="11">The sequence shown here is derived from an EMBL/GenBank/DDBJ whole genome shotgun (WGS) entry which is preliminary data.</text>
</comment>
<keyword evidence="6 9" id="KW-0472">Membrane</keyword>
<feature type="transmembrane region" description="Helical" evidence="9">
    <location>
        <begin position="413"/>
        <end position="434"/>
    </location>
</feature>
<feature type="transmembrane region" description="Helical" evidence="9">
    <location>
        <begin position="226"/>
        <end position="247"/>
    </location>
</feature>
<dbReference type="GO" id="GO:0016020">
    <property type="term" value="C:membrane"/>
    <property type="evidence" value="ECO:0007669"/>
    <property type="project" value="UniProtKB-SubCell"/>
</dbReference>
<dbReference type="Gene3D" id="1.20.1250.20">
    <property type="entry name" value="MFS general substrate transporter like domains"/>
    <property type="match status" value="1"/>
</dbReference>
<sequence length="552" mass="60682">MAAFPEDASANVIHADNARLANEIDNYATVIKDAAQNDEAEHAMSMREAFAIHKKAIFWSVVLSAALIMEGYDVVVIASFYEQPAFQKRFGVFDPGTGQKLIPAPWQSGLGNGSSAGGIIGLMINGWASERFGPRRTYMISMLGMIISIFGPVFSQTLAQLTASEVVCGLFWGVFQTLTTAYASEVCPIALRHYLTAYINMCWGIGIFLSSGVVRACLTINSDWGWRLPFVIQWVWPIPLMLGAYFAPESPWWLVRRGRIEEAERSVERLTNPDLYSKEDAKRSIANMIHTTALEREMQAGTSYFQCFSGIDLRRTEIAMMVFAIQLLSGENLIGQGVQFFVQAGLSTTAAFDVNLALNSMFIIGTVVSWFLLYRFGRRTLYISGLIAMAVVLLIIGALGFSNSDGAKWASGALLVALNLAYNATLGAVCYVIIAEVGSTRLRAKTIVLARCAYQLMNIICGIIVPRMLSPTAWNWGPKSGLFWFGSAALSALYCWFRLPETMGRSYGELDVLFENRVAAWRFSRTKVDQFGLPDGAAAAADEKASASHDSK</sequence>
<dbReference type="InterPro" id="IPR020846">
    <property type="entry name" value="MFS_dom"/>
</dbReference>
<evidence type="ECO:0000313" key="12">
    <source>
        <dbReference type="Proteomes" id="UP001219525"/>
    </source>
</evidence>
<dbReference type="SUPFAM" id="SSF103473">
    <property type="entry name" value="MFS general substrate transporter"/>
    <property type="match status" value="1"/>
</dbReference>